<proteinExistence type="predicted"/>
<gene>
    <name evidence="2" type="ORF">LCGC14_0267350</name>
</gene>
<dbReference type="EMBL" id="LAZR01000146">
    <property type="protein sequence ID" value="KKN86559.1"/>
    <property type="molecule type" value="Genomic_DNA"/>
</dbReference>
<feature type="compositionally biased region" description="Polar residues" evidence="1">
    <location>
        <begin position="541"/>
        <end position="553"/>
    </location>
</feature>
<comment type="caution">
    <text evidence="2">The sequence shown here is derived from an EMBL/GenBank/DDBJ whole genome shotgun (WGS) entry which is preliminary data.</text>
</comment>
<protein>
    <recommendedName>
        <fullName evidence="3">Portal protein</fullName>
    </recommendedName>
</protein>
<evidence type="ECO:0000313" key="2">
    <source>
        <dbReference type="EMBL" id="KKN86559.1"/>
    </source>
</evidence>
<evidence type="ECO:0008006" key="3">
    <source>
        <dbReference type="Google" id="ProtNLM"/>
    </source>
</evidence>
<sequence>MATEFQDANFGPYSHVKKWINERPVYHNGKNVILSDIPVGGIDNRSAFKIAMSRQTDHPLKFAVDAVERSFVDRSNQNELYSYMNWSDANLGASIGTKSGLVSNAYKGLVMDAGRELDDQELFLLTTGEKIAEELLDYRTLIYQATANAITFGNAVYLKSVKHGYPVLRSLPINYLTIVENMKQLYGMGQGRDFQVWEPNYYVLNEVMDSRLSNVMSNIMRLHHKDDPLPIVFDENQIIHIQVNKGDDQVDDSMNRWTYGVWSRAPLQRLVTTWWWKQEIMWADMLAREQTQPIQWHQVDLSWINEQTVNLPKGSTDSRMSHIIKQRRDYLNAYIQMQELRAPDSALVTDEHVKVQIVEPQAVTYLQSNDLLKQIDEAHTRAIGLPISETSTGSGSFATDVNRMSHSSVTTEHLINVVFKPLERYIKEILLGIYPLFKKEISRIRISRSTSLDKDKDMMMRRAAVAKELMIFTEDELRLIAGEEKRLTPNEKKERDKFYEKITSFGKEVGVQPGGKTGSNASTKKISSQTAGREPAKKQGPQANRPTTDNSKLQRQKTR</sequence>
<dbReference type="AlphaFoldDB" id="A0A0F9U4M9"/>
<evidence type="ECO:0000256" key="1">
    <source>
        <dbReference type="SAM" id="MobiDB-lite"/>
    </source>
</evidence>
<feature type="compositionally biased region" description="Polar residues" evidence="1">
    <location>
        <begin position="518"/>
        <end position="531"/>
    </location>
</feature>
<name>A0A0F9U4M9_9ZZZZ</name>
<organism evidence="2">
    <name type="scientific">marine sediment metagenome</name>
    <dbReference type="NCBI Taxonomy" id="412755"/>
    <lineage>
        <taxon>unclassified sequences</taxon>
        <taxon>metagenomes</taxon>
        <taxon>ecological metagenomes</taxon>
    </lineage>
</organism>
<reference evidence="2" key="1">
    <citation type="journal article" date="2015" name="Nature">
        <title>Complex archaea that bridge the gap between prokaryotes and eukaryotes.</title>
        <authorList>
            <person name="Spang A."/>
            <person name="Saw J.H."/>
            <person name="Jorgensen S.L."/>
            <person name="Zaremba-Niedzwiedzka K."/>
            <person name="Martijn J."/>
            <person name="Lind A.E."/>
            <person name="van Eijk R."/>
            <person name="Schleper C."/>
            <person name="Guy L."/>
            <person name="Ettema T.J."/>
        </authorList>
    </citation>
    <scope>NUCLEOTIDE SEQUENCE</scope>
</reference>
<accession>A0A0F9U4M9</accession>
<feature type="region of interest" description="Disordered" evidence="1">
    <location>
        <begin position="508"/>
        <end position="559"/>
    </location>
</feature>